<gene>
    <name evidence="2" type="ORF">JCGZ_10029</name>
</gene>
<keyword evidence="3" id="KW-1185">Reference proteome</keyword>
<name>A0A067LNY7_JATCU</name>
<evidence type="ECO:0000313" key="3">
    <source>
        <dbReference type="Proteomes" id="UP000027138"/>
    </source>
</evidence>
<feature type="compositionally biased region" description="Polar residues" evidence="1">
    <location>
        <begin position="19"/>
        <end position="34"/>
    </location>
</feature>
<protein>
    <submittedName>
        <fullName evidence="2">Uncharacterized protein</fullName>
    </submittedName>
</protein>
<feature type="region of interest" description="Disordered" evidence="1">
    <location>
        <begin position="19"/>
        <end position="40"/>
    </location>
</feature>
<dbReference type="PANTHER" id="PTHR38222:SF1">
    <property type="entry name" value="TFIIS N-TERMINAL DOMAIN-CONTAINING PROTEIN"/>
    <property type="match status" value="1"/>
</dbReference>
<evidence type="ECO:0000313" key="2">
    <source>
        <dbReference type="EMBL" id="KDP46189.1"/>
    </source>
</evidence>
<organism evidence="2 3">
    <name type="scientific">Jatropha curcas</name>
    <name type="common">Barbados nut</name>
    <dbReference type="NCBI Taxonomy" id="180498"/>
    <lineage>
        <taxon>Eukaryota</taxon>
        <taxon>Viridiplantae</taxon>
        <taxon>Streptophyta</taxon>
        <taxon>Embryophyta</taxon>
        <taxon>Tracheophyta</taxon>
        <taxon>Spermatophyta</taxon>
        <taxon>Magnoliopsida</taxon>
        <taxon>eudicotyledons</taxon>
        <taxon>Gunneridae</taxon>
        <taxon>Pentapetalae</taxon>
        <taxon>rosids</taxon>
        <taxon>fabids</taxon>
        <taxon>Malpighiales</taxon>
        <taxon>Euphorbiaceae</taxon>
        <taxon>Crotonoideae</taxon>
        <taxon>Jatropheae</taxon>
        <taxon>Jatropha</taxon>
    </lineage>
</organism>
<dbReference type="Proteomes" id="UP000027138">
    <property type="component" value="Unassembled WGS sequence"/>
</dbReference>
<dbReference type="PANTHER" id="PTHR38222">
    <property type="entry name" value="TFIIS N-TERMINAL DOMAIN-CONTAINING PROTEIN"/>
    <property type="match status" value="1"/>
</dbReference>
<dbReference type="AlphaFoldDB" id="A0A067LNY7"/>
<dbReference type="EMBL" id="KK914219">
    <property type="protein sequence ID" value="KDP46189.1"/>
    <property type="molecule type" value="Genomic_DNA"/>
</dbReference>
<reference evidence="2 3" key="1">
    <citation type="journal article" date="2014" name="PLoS ONE">
        <title>Global Analysis of Gene Expression Profiles in Physic Nut (Jatropha curcas L.) Seedlings Exposed to Salt Stress.</title>
        <authorList>
            <person name="Zhang L."/>
            <person name="Zhang C."/>
            <person name="Wu P."/>
            <person name="Chen Y."/>
            <person name="Li M."/>
            <person name="Jiang H."/>
            <person name="Wu G."/>
        </authorList>
    </citation>
    <scope>NUCLEOTIDE SEQUENCE [LARGE SCALE GENOMIC DNA]</scope>
    <source>
        <strain evidence="3">cv. GZQX0401</strain>
        <tissue evidence="2">Young leaves</tissue>
    </source>
</reference>
<accession>A0A067LNY7</accession>
<dbReference type="OrthoDB" id="607613at2759"/>
<evidence type="ECO:0000256" key="1">
    <source>
        <dbReference type="SAM" id="MobiDB-lite"/>
    </source>
</evidence>
<proteinExistence type="predicted"/>
<sequence>MSALVDIWTAEHAKLRQKGQTIWSTGSTPTNPESSHVVRTEEGSMVKSLATFVRGIRLKSSGLAYSEASISTIVDCFSA</sequence>